<accession>A0A8S1NMG1</accession>
<reference evidence="1" key="1">
    <citation type="submission" date="2021-01" db="EMBL/GenBank/DDBJ databases">
        <authorList>
            <consortium name="Genoscope - CEA"/>
            <person name="William W."/>
        </authorList>
    </citation>
    <scope>NUCLEOTIDE SEQUENCE</scope>
</reference>
<dbReference type="EMBL" id="CAJJDN010000059">
    <property type="protein sequence ID" value="CAD8092579.1"/>
    <property type="molecule type" value="Genomic_DNA"/>
</dbReference>
<evidence type="ECO:0000313" key="2">
    <source>
        <dbReference type="Proteomes" id="UP000692954"/>
    </source>
</evidence>
<evidence type="ECO:0000313" key="1">
    <source>
        <dbReference type="EMBL" id="CAD8092579.1"/>
    </source>
</evidence>
<comment type="caution">
    <text evidence="1">The sequence shown here is derived from an EMBL/GenBank/DDBJ whole genome shotgun (WGS) entry which is preliminary data.</text>
</comment>
<dbReference type="Proteomes" id="UP000692954">
    <property type="component" value="Unassembled WGS sequence"/>
</dbReference>
<proteinExistence type="predicted"/>
<gene>
    <name evidence="1" type="ORF">PSON_ATCC_30995.1.T0590144</name>
</gene>
<dbReference type="AlphaFoldDB" id="A0A8S1NMG1"/>
<keyword evidence="2" id="KW-1185">Reference proteome</keyword>
<protein>
    <submittedName>
        <fullName evidence="1">Uncharacterized protein</fullName>
    </submittedName>
</protein>
<organism evidence="1 2">
    <name type="scientific">Paramecium sonneborni</name>
    <dbReference type="NCBI Taxonomy" id="65129"/>
    <lineage>
        <taxon>Eukaryota</taxon>
        <taxon>Sar</taxon>
        <taxon>Alveolata</taxon>
        <taxon>Ciliophora</taxon>
        <taxon>Intramacronucleata</taxon>
        <taxon>Oligohymenophorea</taxon>
        <taxon>Peniculida</taxon>
        <taxon>Parameciidae</taxon>
        <taxon>Paramecium</taxon>
    </lineage>
</organism>
<sequence>MSIIQFYQGYHFHQAFVHIISVDDWILYLECYHSKEDQCLISYWMRSQQIIKQRYSECLYLITFIAPDMKTIPKTTTIKIVQKPPNGD</sequence>
<name>A0A8S1NMG1_9CILI</name>